<dbReference type="Gene3D" id="3.30.1010.10">
    <property type="entry name" value="Phosphatidylinositol 3-kinase Catalytic Subunit, Chain A, domain 4"/>
    <property type="match status" value="1"/>
</dbReference>
<dbReference type="PANTHER" id="PTHR38737">
    <property type="entry name" value="ACTIN-FRAGMIN KINASE DDB_G0279609-RELATED"/>
    <property type="match status" value="1"/>
</dbReference>
<dbReference type="InterPro" id="IPR011009">
    <property type="entry name" value="Kinase-like_dom_sf"/>
</dbReference>
<keyword evidence="4" id="KW-1185">Reference proteome</keyword>
<feature type="domain" description="Actin-fragmin kinase catalytic" evidence="2">
    <location>
        <begin position="56"/>
        <end position="222"/>
    </location>
</feature>
<dbReference type="AlphaFoldDB" id="A0A812YIL0"/>
<dbReference type="Gene3D" id="1.10.1070.11">
    <property type="entry name" value="Phosphatidylinositol 3-/4-kinase, catalytic domain"/>
    <property type="match status" value="1"/>
</dbReference>
<proteinExistence type="predicted"/>
<dbReference type="EMBL" id="CAJNIZ010047645">
    <property type="protein sequence ID" value="CAE7772612.1"/>
    <property type="molecule type" value="Genomic_DNA"/>
</dbReference>
<dbReference type="InterPro" id="IPR015275">
    <property type="entry name" value="Actin-fragmin_kin_cat_dom"/>
</dbReference>
<dbReference type="InterPro" id="IPR037469">
    <property type="entry name" value="Put_AFK"/>
</dbReference>
<dbReference type="Pfam" id="PF09192">
    <property type="entry name" value="Act-Frag_cataly"/>
    <property type="match status" value="1"/>
</dbReference>
<dbReference type="OrthoDB" id="428586at2759"/>
<dbReference type="PANTHER" id="PTHR38737:SF1">
    <property type="entry name" value="ACTIN-FRAGMIN KINASE DDB_G0279609-RELATED"/>
    <property type="match status" value="1"/>
</dbReference>
<dbReference type="Proteomes" id="UP000649617">
    <property type="component" value="Unassembled WGS sequence"/>
</dbReference>
<evidence type="ECO:0000313" key="3">
    <source>
        <dbReference type="EMBL" id="CAE7772612.1"/>
    </source>
</evidence>
<protein>
    <recommendedName>
        <fullName evidence="2">Actin-fragmin kinase catalytic domain-containing protein</fullName>
    </recommendedName>
</protein>
<dbReference type="InterPro" id="IPR036940">
    <property type="entry name" value="PI3/4_kinase_cat_sf"/>
</dbReference>
<feature type="region of interest" description="Disordered" evidence="1">
    <location>
        <begin position="1"/>
        <end position="25"/>
    </location>
</feature>
<reference evidence="3" key="1">
    <citation type="submission" date="2021-02" db="EMBL/GenBank/DDBJ databases">
        <authorList>
            <person name="Dougan E. K."/>
            <person name="Rhodes N."/>
            <person name="Thang M."/>
            <person name="Chan C."/>
        </authorList>
    </citation>
    <scope>NUCLEOTIDE SEQUENCE</scope>
</reference>
<sequence length="439" mass="48483">MPRPKVGAQPPPPPKAKPKAIKWSERQQAERRLQRLLSFQIVQKWRGDASSACLGKLDWSAIESVVYIAGGSGGVMLARFNGPPGPPRLCCLKPQRMEAAGELCASILANALQVRTAPLQVVPMSSDTEQAIREAQLAIDDHRVYLDRLLAGAKHLGVVEFVHGPMMEGQEFVQFFEEGSGRLDRFWFEAGILVAFDCLINNLDRLPIIWDNAGNLKNLMVEPDSGGLKVVGIDQAVRGISAASGLERYVEQLRQLLQVVLGSDTDWLESPFLLRVQRAMQANFQDKFTVHAPALKLGLRQAFRQFAWRWCSGALGQSLDEALNQVMATFGGSAAQVGPLRQLVEVAAATIAEEVEKIELGMMPGPVLKIFRKLIPSGQLTWDELVRLLHLLDPQLEGDQVKKFLSNAFSEPEVLVDCSEFLLLIWEGRPTVCQASTTM</sequence>
<evidence type="ECO:0000313" key="4">
    <source>
        <dbReference type="Proteomes" id="UP000649617"/>
    </source>
</evidence>
<comment type="caution">
    <text evidence="3">The sequence shown here is derived from an EMBL/GenBank/DDBJ whole genome shotgun (WGS) entry which is preliminary data.</text>
</comment>
<organism evidence="3 4">
    <name type="scientific">Symbiodinium pilosum</name>
    <name type="common">Dinoflagellate</name>
    <dbReference type="NCBI Taxonomy" id="2952"/>
    <lineage>
        <taxon>Eukaryota</taxon>
        <taxon>Sar</taxon>
        <taxon>Alveolata</taxon>
        <taxon>Dinophyceae</taxon>
        <taxon>Suessiales</taxon>
        <taxon>Symbiodiniaceae</taxon>
        <taxon>Symbiodinium</taxon>
    </lineage>
</organism>
<evidence type="ECO:0000259" key="2">
    <source>
        <dbReference type="Pfam" id="PF09192"/>
    </source>
</evidence>
<evidence type="ECO:0000256" key="1">
    <source>
        <dbReference type="SAM" id="MobiDB-lite"/>
    </source>
</evidence>
<accession>A0A812YIL0</accession>
<feature type="compositionally biased region" description="Pro residues" evidence="1">
    <location>
        <begin position="1"/>
        <end position="15"/>
    </location>
</feature>
<dbReference type="SUPFAM" id="SSF56112">
    <property type="entry name" value="Protein kinase-like (PK-like)"/>
    <property type="match status" value="1"/>
</dbReference>
<gene>
    <name evidence="3" type="ORF">SPIL2461_LOCUS22788</name>
</gene>
<name>A0A812YIL0_SYMPI</name>